<dbReference type="GO" id="GO:0005886">
    <property type="term" value="C:plasma membrane"/>
    <property type="evidence" value="ECO:0007669"/>
    <property type="project" value="TreeGrafter"/>
</dbReference>
<dbReference type="GO" id="GO:1902201">
    <property type="term" value="P:negative regulation of bacterial-type flagellum-dependent cell motility"/>
    <property type="evidence" value="ECO:0007669"/>
    <property type="project" value="TreeGrafter"/>
</dbReference>
<reference evidence="5 6" key="1">
    <citation type="submission" date="2019-09" db="EMBL/GenBank/DDBJ databases">
        <authorList>
            <person name="Depoorter E."/>
        </authorList>
    </citation>
    <scope>NUCLEOTIDE SEQUENCE [LARGE SCALE GENOMIC DNA]</scope>
    <source>
        <strain evidence="5">LMG 24065</strain>
    </source>
</reference>
<dbReference type="Pfam" id="PF00990">
    <property type="entry name" value="GGDEF"/>
    <property type="match status" value="1"/>
</dbReference>
<keyword evidence="3" id="KW-1133">Transmembrane helix</keyword>
<proteinExistence type="predicted"/>
<dbReference type="CDD" id="cd12915">
    <property type="entry name" value="PDC2_DGC_like"/>
    <property type="match status" value="1"/>
</dbReference>
<dbReference type="InterPro" id="IPR000160">
    <property type="entry name" value="GGDEF_dom"/>
</dbReference>
<dbReference type="GO" id="GO:0052621">
    <property type="term" value="F:diguanylate cyclase activity"/>
    <property type="evidence" value="ECO:0007669"/>
    <property type="project" value="UniProtKB-EC"/>
</dbReference>
<protein>
    <recommendedName>
        <fullName evidence="1">diguanylate cyclase</fullName>
        <ecNumber evidence="1">2.7.7.65</ecNumber>
    </recommendedName>
</protein>
<dbReference type="InterPro" id="IPR029787">
    <property type="entry name" value="Nucleotide_cyclase"/>
</dbReference>
<dbReference type="FunFam" id="3.30.70.270:FF:000001">
    <property type="entry name" value="Diguanylate cyclase domain protein"/>
    <property type="match status" value="1"/>
</dbReference>
<evidence type="ECO:0000256" key="2">
    <source>
        <dbReference type="ARBA" id="ARBA00034247"/>
    </source>
</evidence>
<evidence type="ECO:0000256" key="3">
    <source>
        <dbReference type="SAM" id="Phobius"/>
    </source>
</evidence>
<keyword evidence="6" id="KW-1185">Reference proteome</keyword>
<dbReference type="InterPro" id="IPR043128">
    <property type="entry name" value="Rev_trsase/Diguanyl_cyclase"/>
</dbReference>
<organism evidence="5 6">
    <name type="scientific">Burkholderia diffusa</name>
    <dbReference type="NCBI Taxonomy" id="488732"/>
    <lineage>
        <taxon>Bacteria</taxon>
        <taxon>Pseudomonadati</taxon>
        <taxon>Pseudomonadota</taxon>
        <taxon>Betaproteobacteria</taxon>
        <taxon>Burkholderiales</taxon>
        <taxon>Burkholderiaceae</taxon>
        <taxon>Burkholderia</taxon>
        <taxon>Burkholderia cepacia complex</taxon>
    </lineage>
</organism>
<dbReference type="CDD" id="cd01949">
    <property type="entry name" value="GGDEF"/>
    <property type="match status" value="1"/>
</dbReference>
<gene>
    <name evidence="5" type="ORF">BDI24065_01714</name>
</gene>
<dbReference type="AlphaFoldDB" id="A0A6P2J984"/>
<keyword evidence="3" id="KW-0472">Membrane</keyword>
<evidence type="ECO:0000313" key="5">
    <source>
        <dbReference type="EMBL" id="VWB38693.1"/>
    </source>
</evidence>
<feature type="domain" description="GGDEF" evidence="4">
    <location>
        <begin position="175"/>
        <end position="311"/>
    </location>
</feature>
<evidence type="ECO:0000313" key="6">
    <source>
        <dbReference type="Proteomes" id="UP000494125"/>
    </source>
</evidence>
<comment type="catalytic activity">
    <reaction evidence="2">
        <text>2 GTP = 3',3'-c-di-GMP + 2 diphosphate</text>
        <dbReference type="Rhea" id="RHEA:24898"/>
        <dbReference type="ChEBI" id="CHEBI:33019"/>
        <dbReference type="ChEBI" id="CHEBI:37565"/>
        <dbReference type="ChEBI" id="CHEBI:58805"/>
        <dbReference type="EC" id="2.7.7.65"/>
    </reaction>
</comment>
<dbReference type="EC" id="2.7.7.65" evidence="1"/>
<dbReference type="PANTHER" id="PTHR45138:SF9">
    <property type="entry name" value="DIGUANYLATE CYCLASE DGCM-RELATED"/>
    <property type="match status" value="1"/>
</dbReference>
<dbReference type="SMART" id="SM00267">
    <property type="entry name" value="GGDEF"/>
    <property type="match status" value="1"/>
</dbReference>
<keyword evidence="3" id="KW-0812">Transmembrane</keyword>
<evidence type="ECO:0000256" key="1">
    <source>
        <dbReference type="ARBA" id="ARBA00012528"/>
    </source>
</evidence>
<sequence>MIISLDYFRQLLSVLSLGPGGSASLIGKDGLMVMRVPYQTSVIGKNISGASTFKRFMASDEGSFSETASLDGVRRLYWFAQMRRLPWIIMVAAAHDDIYRPWSKRAATIGALVLLLGALIFALSYLLGVQLRRRAQVEAELHLLADTDALTGLSNRRRLDRILKAECHEAIRARTPISLLFIDLDRFKGYNDTYGHVAGDAALAAVARCIVENLRHPGDNACRYGGEEFVVVLPNATERHAYDVAERIRTAVESQNLAHALNESGRVTVSIGIVTWRPDRGDDLAALLHAADSAVYRAKARGRNRIVVFNE</sequence>
<dbReference type="EMBL" id="CABVPN010000007">
    <property type="protein sequence ID" value="VWB38693.1"/>
    <property type="molecule type" value="Genomic_DNA"/>
</dbReference>
<dbReference type="InterPro" id="IPR054327">
    <property type="entry name" value="His-kinase-like_sensor"/>
</dbReference>
<dbReference type="Gene3D" id="3.30.450.20">
    <property type="entry name" value="PAS domain"/>
    <property type="match status" value="1"/>
</dbReference>
<feature type="transmembrane region" description="Helical" evidence="3">
    <location>
        <begin position="106"/>
        <end position="127"/>
    </location>
</feature>
<dbReference type="SUPFAM" id="SSF55073">
    <property type="entry name" value="Nucleotide cyclase"/>
    <property type="match status" value="1"/>
</dbReference>
<dbReference type="GO" id="GO:0043709">
    <property type="term" value="P:cell adhesion involved in single-species biofilm formation"/>
    <property type="evidence" value="ECO:0007669"/>
    <property type="project" value="TreeGrafter"/>
</dbReference>
<dbReference type="PROSITE" id="PS50887">
    <property type="entry name" value="GGDEF"/>
    <property type="match status" value="1"/>
</dbReference>
<accession>A0A6P2J984</accession>
<dbReference type="Pfam" id="PF22588">
    <property type="entry name" value="dCache_1_like"/>
    <property type="match status" value="1"/>
</dbReference>
<evidence type="ECO:0000259" key="4">
    <source>
        <dbReference type="PROSITE" id="PS50887"/>
    </source>
</evidence>
<dbReference type="Gene3D" id="3.30.70.270">
    <property type="match status" value="1"/>
</dbReference>
<name>A0A6P2J984_9BURK</name>
<dbReference type="InterPro" id="IPR050469">
    <property type="entry name" value="Diguanylate_Cyclase"/>
</dbReference>
<dbReference type="PANTHER" id="PTHR45138">
    <property type="entry name" value="REGULATORY COMPONENTS OF SENSORY TRANSDUCTION SYSTEM"/>
    <property type="match status" value="1"/>
</dbReference>
<dbReference type="NCBIfam" id="TIGR00254">
    <property type="entry name" value="GGDEF"/>
    <property type="match status" value="1"/>
</dbReference>
<dbReference type="Proteomes" id="UP000494125">
    <property type="component" value="Unassembled WGS sequence"/>
</dbReference>